<evidence type="ECO:0000256" key="2">
    <source>
        <dbReference type="ARBA" id="ARBA00022448"/>
    </source>
</evidence>
<evidence type="ECO:0000256" key="5">
    <source>
        <dbReference type="ARBA" id="ARBA00022989"/>
    </source>
</evidence>
<keyword evidence="2 7" id="KW-0813">Transport</keyword>
<keyword evidence="4 7" id="KW-0812">Transmembrane</keyword>
<evidence type="ECO:0000313" key="10">
    <source>
        <dbReference type="Proteomes" id="UP000095200"/>
    </source>
</evidence>
<comment type="similarity">
    <text evidence="7">Belongs to the binding-protein-dependent transport system permease family.</text>
</comment>
<feature type="transmembrane region" description="Helical" evidence="7">
    <location>
        <begin position="90"/>
        <end position="112"/>
    </location>
</feature>
<feature type="domain" description="ABC transmembrane type-1" evidence="8">
    <location>
        <begin position="52"/>
        <end position="251"/>
    </location>
</feature>
<comment type="subcellular location">
    <subcellularLocation>
        <location evidence="1 7">Cell membrane</location>
        <topology evidence="1 7">Multi-pass membrane protein</topology>
    </subcellularLocation>
</comment>
<dbReference type="Pfam" id="PF00528">
    <property type="entry name" value="BPD_transp_1"/>
    <property type="match status" value="1"/>
</dbReference>
<evidence type="ECO:0000256" key="7">
    <source>
        <dbReference type="RuleBase" id="RU363032"/>
    </source>
</evidence>
<dbReference type="InterPro" id="IPR035906">
    <property type="entry name" value="MetI-like_sf"/>
</dbReference>
<keyword evidence="10" id="KW-1185">Reference proteome</keyword>
<dbReference type="AlphaFoldDB" id="A0A194AIA6"/>
<keyword evidence="3" id="KW-1003">Cell membrane</keyword>
<dbReference type="SUPFAM" id="SSF161098">
    <property type="entry name" value="MetI-like"/>
    <property type="match status" value="1"/>
</dbReference>
<dbReference type="GO" id="GO:0005886">
    <property type="term" value="C:plasma membrane"/>
    <property type="evidence" value="ECO:0007669"/>
    <property type="project" value="UniProtKB-SubCell"/>
</dbReference>
<evidence type="ECO:0000256" key="1">
    <source>
        <dbReference type="ARBA" id="ARBA00004651"/>
    </source>
</evidence>
<feature type="transmembrane region" description="Helical" evidence="7">
    <location>
        <begin position="124"/>
        <end position="148"/>
    </location>
</feature>
<evidence type="ECO:0000256" key="3">
    <source>
        <dbReference type="ARBA" id="ARBA00022475"/>
    </source>
</evidence>
<evidence type="ECO:0000313" key="9">
    <source>
        <dbReference type="EMBL" id="GAU08806.1"/>
    </source>
</evidence>
<dbReference type="InterPro" id="IPR000515">
    <property type="entry name" value="MetI-like"/>
</dbReference>
<gene>
    <name evidence="9" type="ORF">DPF_1523</name>
</gene>
<dbReference type="OrthoDB" id="9795403at2"/>
<evidence type="ECO:0000259" key="8">
    <source>
        <dbReference type="PROSITE" id="PS50928"/>
    </source>
</evidence>
<accession>A0A194AIA6</accession>
<dbReference type="STRING" id="1592317.DPF_1523"/>
<feature type="transmembrane region" description="Helical" evidence="7">
    <location>
        <begin position="7"/>
        <end position="27"/>
    </location>
</feature>
<feature type="transmembrane region" description="Helical" evidence="7">
    <location>
        <begin position="232"/>
        <end position="254"/>
    </location>
</feature>
<feature type="transmembrane region" description="Helical" evidence="7">
    <location>
        <begin position="189"/>
        <end position="212"/>
    </location>
</feature>
<organism evidence="9 10">
    <name type="scientific">Desulfoplanes formicivorans</name>
    <dbReference type="NCBI Taxonomy" id="1592317"/>
    <lineage>
        <taxon>Bacteria</taxon>
        <taxon>Pseudomonadati</taxon>
        <taxon>Thermodesulfobacteriota</taxon>
        <taxon>Desulfovibrionia</taxon>
        <taxon>Desulfovibrionales</taxon>
        <taxon>Desulfoplanaceae</taxon>
        <taxon>Desulfoplanes</taxon>
    </lineage>
</organism>
<dbReference type="PANTHER" id="PTHR30183:SF3">
    <property type="entry name" value="MOLYBDENUM TRANSPORT SYSTEM PERMEASE PROTEIN MODB"/>
    <property type="match status" value="1"/>
</dbReference>
<comment type="caution">
    <text evidence="9">The sequence shown here is derived from an EMBL/GenBank/DDBJ whole genome shotgun (WGS) entry which is preliminary data.</text>
</comment>
<keyword evidence="5 7" id="KW-1133">Transmembrane helix</keyword>
<dbReference type="Gene3D" id="1.10.3720.10">
    <property type="entry name" value="MetI-like"/>
    <property type="match status" value="1"/>
</dbReference>
<feature type="transmembrane region" description="Helical" evidence="7">
    <location>
        <begin position="59"/>
        <end position="78"/>
    </location>
</feature>
<reference evidence="10" key="1">
    <citation type="submission" date="2016-06" db="EMBL/GenBank/DDBJ databases">
        <title>Draft genome sequence of Desulfoplanes formicivorans strain Pf12B.</title>
        <authorList>
            <person name="Watanabe M."/>
            <person name="Kojima H."/>
            <person name="Fukui M."/>
        </authorList>
    </citation>
    <scope>NUCLEOTIDE SEQUENCE [LARGE SCALE GENOMIC DNA]</scope>
    <source>
        <strain evidence="10">Pf12B</strain>
    </source>
</reference>
<dbReference type="CDD" id="cd06261">
    <property type="entry name" value="TM_PBP2"/>
    <property type="match status" value="1"/>
</dbReference>
<dbReference type="PROSITE" id="PS50928">
    <property type="entry name" value="ABC_TM1"/>
    <property type="match status" value="1"/>
</dbReference>
<dbReference type="PANTHER" id="PTHR30183">
    <property type="entry name" value="MOLYBDENUM TRANSPORT SYSTEM PERMEASE PROTEIN MODB"/>
    <property type="match status" value="1"/>
</dbReference>
<dbReference type="RefSeq" id="WP_069858589.1">
    <property type="nucleotide sequence ID" value="NZ_BDFE01000015.1"/>
</dbReference>
<name>A0A194AIA6_9BACT</name>
<keyword evidence="6 7" id="KW-0472">Membrane</keyword>
<dbReference type="Proteomes" id="UP000095200">
    <property type="component" value="Unassembled WGS sequence"/>
</dbReference>
<dbReference type="GO" id="GO:0055085">
    <property type="term" value="P:transmembrane transport"/>
    <property type="evidence" value="ECO:0007669"/>
    <property type="project" value="InterPro"/>
</dbReference>
<proteinExistence type="inferred from homology"/>
<evidence type="ECO:0000256" key="6">
    <source>
        <dbReference type="ARBA" id="ARBA00023136"/>
    </source>
</evidence>
<evidence type="ECO:0000256" key="4">
    <source>
        <dbReference type="ARBA" id="ARBA00022692"/>
    </source>
</evidence>
<dbReference type="EMBL" id="BDFE01000015">
    <property type="protein sequence ID" value="GAU08806.1"/>
    <property type="molecule type" value="Genomic_DNA"/>
</dbReference>
<protein>
    <submittedName>
        <fullName evidence="9">Molybdenum ABC transporter permease</fullName>
    </submittedName>
</protein>
<sequence length="262" mass="28636">MTVKPGVFSWILILFSLPLIGLIVLPLSKMVLTPTWAALWESLNDPVVLEAIGRSMTTSLAAALICFVFGTPLAYLMARRDFPGKSLVEAIIDLPIMIPHPVIGIAILSLAGRNHPLGRMLADMGIQVMGTLTGIIVVLTFVGMPFYINTAKAGFEAIPKRLENVSRSLGAPMGATFFRVTFPLAWQSMVLGMIMCTARAISEFGAVVIVAYHPMTAPVLIYERFTAYGLRYSQPVSVWLIGVSLILFVAMRLVSRPHREMS</sequence>